<organism evidence="2 5">
    <name type="scientific">Clostridium botulinum</name>
    <dbReference type="NCBI Taxonomy" id="1491"/>
    <lineage>
        <taxon>Bacteria</taxon>
        <taxon>Bacillati</taxon>
        <taxon>Bacillota</taxon>
        <taxon>Clostridia</taxon>
        <taxon>Eubacteriales</taxon>
        <taxon>Clostridiaceae</taxon>
        <taxon>Clostridium</taxon>
    </lineage>
</organism>
<sequence length="294" mass="33646">MQIVNQARVNFEYKKSHTSPIVIETALSNRVLTYIICPSLKIKKCVDKLSASIFDILTYECTIFNTGSSSIRKIIFRDLIPKGTKFIFNSMTLNGDKERCKIPYKGLYIEEINPGKCAIISFNVLIVPNYDIKEIKNYATISYDFVYNIEKPPIRVCIRTNKVNTNLKSNLLKQTEVRNVVKIPERCNAKINIYKIATKVELLNAKVINGLKNNKVLVVCKINYEISYKKCLINYKVTCSSGFSKLISVPEGIKYYDNDSLLKNIKLYLEDFNCILLSNNKLFIDSQVLIKIGC</sequence>
<dbReference type="PANTHER" id="PTHR34819:SF3">
    <property type="entry name" value="CELL SURFACE PROTEIN"/>
    <property type="match status" value="1"/>
</dbReference>
<evidence type="ECO:0000313" key="5">
    <source>
        <dbReference type="Proteomes" id="UP000476820"/>
    </source>
</evidence>
<proteinExistence type="predicted"/>
<name>A0A0M1LSQ2_CLOBO</name>
<dbReference type="NCBIfam" id="TIGR01451">
    <property type="entry name" value="B_ant_repeat"/>
    <property type="match status" value="1"/>
</dbReference>
<gene>
    <name evidence="2" type="ORF">FC774_10100</name>
    <name evidence="3" type="ORF">FDB51_15890</name>
</gene>
<evidence type="ECO:0000259" key="1">
    <source>
        <dbReference type="Pfam" id="PF01345"/>
    </source>
</evidence>
<dbReference type="Proteomes" id="UP000473681">
    <property type="component" value="Unassembled WGS sequence"/>
</dbReference>
<dbReference type="AlphaFoldDB" id="A0A0M1LSQ2"/>
<dbReference type="PANTHER" id="PTHR34819">
    <property type="entry name" value="LARGE CYSTEINE-RICH PERIPLASMIC PROTEIN OMCB"/>
    <property type="match status" value="1"/>
</dbReference>
<dbReference type="InterPro" id="IPR051172">
    <property type="entry name" value="Chlamydia_OmcB"/>
</dbReference>
<dbReference type="RefSeq" id="WP_053342716.1">
    <property type="nucleotide sequence ID" value="NZ_LFPA01000005.1"/>
</dbReference>
<dbReference type="Proteomes" id="UP000476820">
    <property type="component" value="Unassembled WGS sequence"/>
</dbReference>
<dbReference type="EMBL" id="SWVK01000025">
    <property type="protein sequence ID" value="NFN36558.1"/>
    <property type="molecule type" value="Genomic_DNA"/>
</dbReference>
<evidence type="ECO:0000313" key="3">
    <source>
        <dbReference type="EMBL" id="NFN36558.1"/>
    </source>
</evidence>
<accession>A0A0M1LSQ2</accession>
<dbReference type="EMBL" id="SWOV01000024">
    <property type="protein sequence ID" value="NFF88218.1"/>
    <property type="molecule type" value="Genomic_DNA"/>
</dbReference>
<dbReference type="InterPro" id="IPR001434">
    <property type="entry name" value="OmcB-like_DUF11"/>
</dbReference>
<feature type="domain" description="DUF11" evidence="1">
    <location>
        <begin position="40"/>
        <end position="143"/>
    </location>
</feature>
<evidence type="ECO:0000313" key="4">
    <source>
        <dbReference type="Proteomes" id="UP000473681"/>
    </source>
</evidence>
<protein>
    <submittedName>
        <fullName evidence="2">DUF11 domain-containing protein</fullName>
    </submittedName>
</protein>
<comment type="caution">
    <text evidence="2">The sequence shown here is derived from an EMBL/GenBank/DDBJ whole genome shotgun (WGS) entry which is preliminary data.</text>
</comment>
<reference evidence="4 5" key="1">
    <citation type="submission" date="2019-04" db="EMBL/GenBank/DDBJ databases">
        <title>Genome sequencing of Clostridium botulinum Groups I-IV and Clostridium butyricum.</title>
        <authorList>
            <person name="Brunt J."/>
            <person name="Van Vliet A.H.M."/>
            <person name="Stringer S.C."/>
            <person name="Carter A.T."/>
            <person name="Peck M.W."/>
        </authorList>
    </citation>
    <scope>NUCLEOTIDE SEQUENCE [LARGE SCALE GENOMIC DNA]</scope>
    <source>
        <strain evidence="2 5">1605</strain>
        <strain evidence="3 4">CB-K-33E</strain>
    </source>
</reference>
<dbReference type="OrthoDB" id="1904464at2"/>
<dbReference type="Pfam" id="PF01345">
    <property type="entry name" value="DUF11"/>
    <property type="match status" value="1"/>
</dbReference>
<evidence type="ECO:0000313" key="2">
    <source>
        <dbReference type="EMBL" id="NFF88218.1"/>
    </source>
</evidence>
<dbReference type="InterPro" id="IPR047589">
    <property type="entry name" value="DUF11_rpt"/>
</dbReference>